<keyword evidence="3" id="KW-1185">Reference proteome</keyword>
<organism evidence="2 3">
    <name type="scientific">Pseudonocardia eucalypti</name>
    <dbReference type="NCBI Taxonomy" id="648755"/>
    <lineage>
        <taxon>Bacteria</taxon>
        <taxon>Bacillati</taxon>
        <taxon>Actinomycetota</taxon>
        <taxon>Actinomycetes</taxon>
        <taxon>Pseudonocardiales</taxon>
        <taxon>Pseudonocardiaceae</taxon>
        <taxon>Pseudonocardia</taxon>
    </lineage>
</organism>
<feature type="region of interest" description="Disordered" evidence="1">
    <location>
        <begin position="33"/>
        <end position="61"/>
    </location>
</feature>
<dbReference type="EMBL" id="BAABJP010000001">
    <property type="protein sequence ID" value="GAA5144203.1"/>
    <property type="molecule type" value="Genomic_DNA"/>
</dbReference>
<sequence length="61" mass="6289">MQRARWIGLIAVAGGVTAAALWRASRRPAELAPLSAPLPPVTLPPVATPPGEPISGNGRVR</sequence>
<evidence type="ECO:0000313" key="2">
    <source>
        <dbReference type="EMBL" id="GAA5144203.1"/>
    </source>
</evidence>
<accession>A0ABP9PCG2</accession>
<dbReference type="RefSeq" id="WP_185058333.1">
    <property type="nucleotide sequence ID" value="NZ_BAABJP010000001.1"/>
</dbReference>
<evidence type="ECO:0000313" key="3">
    <source>
        <dbReference type="Proteomes" id="UP001428817"/>
    </source>
</evidence>
<dbReference type="Proteomes" id="UP001428817">
    <property type="component" value="Unassembled WGS sequence"/>
</dbReference>
<proteinExistence type="predicted"/>
<protein>
    <submittedName>
        <fullName evidence="2">Uncharacterized protein</fullName>
    </submittedName>
</protein>
<gene>
    <name evidence="2" type="ORF">GCM10023321_00030</name>
</gene>
<name>A0ABP9PCG2_9PSEU</name>
<feature type="compositionally biased region" description="Pro residues" evidence="1">
    <location>
        <begin position="36"/>
        <end position="52"/>
    </location>
</feature>
<evidence type="ECO:0000256" key="1">
    <source>
        <dbReference type="SAM" id="MobiDB-lite"/>
    </source>
</evidence>
<comment type="caution">
    <text evidence="2">The sequence shown here is derived from an EMBL/GenBank/DDBJ whole genome shotgun (WGS) entry which is preliminary data.</text>
</comment>
<reference evidence="3" key="1">
    <citation type="journal article" date="2019" name="Int. J. Syst. Evol. Microbiol.">
        <title>The Global Catalogue of Microorganisms (GCM) 10K type strain sequencing project: providing services to taxonomists for standard genome sequencing and annotation.</title>
        <authorList>
            <consortium name="The Broad Institute Genomics Platform"/>
            <consortium name="The Broad Institute Genome Sequencing Center for Infectious Disease"/>
            <person name="Wu L."/>
            <person name="Ma J."/>
        </authorList>
    </citation>
    <scope>NUCLEOTIDE SEQUENCE [LARGE SCALE GENOMIC DNA]</scope>
    <source>
        <strain evidence="3">JCM 18303</strain>
    </source>
</reference>